<sequence>VSCDARPLAVCLKGPTAAGKTKVALGLARALPFQIISVDSALVYRGMDIGTAKPTPAILAQAPHRLIDIRDPWETYSAGDFRRDARAAMVEITATGQTPLLVGGTMLYFHALQAGL</sequence>
<evidence type="ECO:0000256" key="4">
    <source>
        <dbReference type="ARBA" id="ARBA00022840"/>
    </source>
</evidence>
<keyword evidence="3" id="KW-0547">Nucleotide-binding</keyword>
<evidence type="ECO:0000256" key="2">
    <source>
        <dbReference type="ARBA" id="ARBA00022679"/>
    </source>
</evidence>
<gene>
    <name evidence="5" type="ORF">METZ01_LOCUS507392</name>
</gene>
<reference evidence="5" key="1">
    <citation type="submission" date="2018-05" db="EMBL/GenBank/DDBJ databases">
        <authorList>
            <person name="Lanie J.A."/>
            <person name="Ng W.-L."/>
            <person name="Kazmierczak K.M."/>
            <person name="Andrzejewski T.M."/>
            <person name="Davidsen T.M."/>
            <person name="Wayne K.J."/>
            <person name="Tettelin H."/>
            <person name="Glass J.I."/>
            <person name="Rusch D."/>
            <person name="Podicherti R."/>
            <person name="Tsui H.-C.T."/>
            <person name="Winkler M.E."/>
        </authorList>
    </citation>
    <scope>NUCLEOTIDE SEQUENCE</scope>
</reference>
<dbReference type="Pfam" id="PF01715">
    <property type="entry name" value="IPPT"/>
    <property type="match status" value="1"/>
</dbReference>
<dbReference type="EMBL" id="UINC01224772">
    <property type="protein sequence ID" value="SVE54538.1"/>
    <property type="molecule type" value="Genomic_DNA"/>
</dbReference>
<proteinExistence type="inferred from homology"/>
<keyword evidence="4" id="KW-0067">ATP-binding</keyword>
<organism evidence="5">
    <name type="scientific">marine metagenome</name>
    <dbReference type="NCBI Taxonomy" id="408172"/>
    <lineage>
        <taxon>unclassified sequences</taxon>
        <taxon>metagenomes</taxon>
        <taxon>ecological metagenomes</taxon>
    </lineage>
</organism>
<dbReference type="PANTHER" id="PTHR11088">
    <property type="entry name" value="TRNA DIMETHYLALLYLTRANSFERASE"/>
    <property type="match status" value="1"/>
</dbReference>
<name>A0A383EEL9_9ZZZZ</name>
<dbReference type="Gene3D" id="3.40.50.300">
    <property type="entry name" value="P-loop containing nucleotide triphosphate hydrolases"/>
    <property type="match status" value="1"/>
</dbReference>
<dbReference type="GO" id="GO:0005524">
    <property type="term" value="F:ATP binding"/>
    <property type="evidence" value="ECO:0007669"/>
    <property type="project" value="UniProtKB-KW"/>
</dbReference>
<accession>A0A383EEL9</accession>
<dbReference type="AlphaFoldDB" id="A0A383EEL9"/>
<dbReference type="SUPFAM" id="SSF52540">
    <property type="entry name" value="P-loop containing nucleoside triphosphate hydrolases"/>
    <property type="match status" value="1"/>
</dbReference>
<dbReference type="InterPro" id="IPR039657">
    <property type="entry name" value="Dimethylallyltransferase"/>
</dbReference>
<feature type="non-terminal residue" evidence="5">
    <location>
        <position position="116"/>
    </location>
</feature>
<evidence type="ECO:0000313" key="5">
    <source>
        <dbReference type="EMBL" id="SVE54538.1"/>
    </source>
</evidence>
<dbReference type="PANTHER" id="PTHR11088:SF60">
    <property type="entry name" value="TRNA DIMETHYLALLYLTRANSFERASE"/>
    <property type="match status" value="1"/>
</dbReference>
<evidence type="ECO:0000256" key="3">
    <source>
        <dbReference type="ARBA" id="ARBA00022741"/>
    </source>
</evidence>
<feature type="non-terminal residue" evidence="5">
    <location>
        <position position="1"/>
    </location>
</feature>
<dbReference type="GO" id="GO:0006400">
    <property type="term" value="P:tRNA modification"/>
    <property type="evidence" value="ECO:0007669"/>
    <property type="project" value="TreeGrafter"/>
</dbReference>
<dbReference type="InterPro" id="IPR027417">
    <property type="entry name" value="P-loop_NTPase"/>
</dbReference>
<dbReference type="GO" id="GO:0052381">
    <property type="term" value="F:tRNA dimethylallyltransferase activity"/>
    <property type="evidence" value="ECO:0007669"/>
    <property type="project" value="TreeGrafter"/>
</dbReference>
<protein>
    <submittedName>
        <fullName evidence="5">Uncharacterized protein</fullName>
    </submittedName>
</protein>
<comment type="similarity">
    <text evidence="1">Belongs to the IPP transferase family.</text>
</comment>
<keyword evidence="2" id="KW-0808">Transferase</keyword>
<evidence type="ECO:0000256" key="1">
    <source>
        <dbReference type="ARBA" id="ARBA00005842"/>
    </source>
</evidence>